<sequence>MKKAGGTVNVYYPSEMKIKPCIGNLDCWESGNKECIINDEMQKMYTILRETDILALASPVYIPLPSKMQIF</sequence>
<dbReference type="InterPro" id="IPR029039">
    <property type="entry name" value="Flavoprotein-like_sf"/>
</dbReference>
<protein>
    <recommendedName>
        <fullName evidence="4">NADPH-dependent FMN reductase-like domain-containing protein</fullName>
    </recommendedName>
</protein>
<dbReference type="SUPFAM" id="SSF52218">
    <property type="entry name" value="Flavoproteins"/>
    <property type="match status" value="1"/>
</dbReference>
<dbReference type="AlphaFoldDB" id="A0A9Y1BLM9"/>
<dbReference type="InterPro" id="IPR051796">
    <property type="entry name" value="ISF_SsuE-like"/>
</dbReference>
<dbReference type="PANTHER" id="PTHR43278:SF2">
    <property type="entry name" value="IRON-SULFUR FLAVOPROTEIN"/>
    <property type="match status" value="1"/>
</dbReference>
<keyword evidence="1" id="KW-0285">Flavoprotein</keyword>
<reference evidence="3" key="1">
    <citation type="journal article" date="2022" name="Nat. Microbiol.">
        <title>Unique mobile elements and scalable gene flow at the prokaryote-eukaryote boundary revealed by circularized Asgard archaea genomes.</title>
        <authorList>
            <person name="Wu F."/>
            <person name="Speth D.R."/>
            <person name="Philosof A."/>
            <person name="Cremiere A."/>
            <person name="Narayanan A."/>
            <person name="Barco R.A."/>
            <person name="Connon S.A."/>
            <person name="Amend J.P."/>
            <person name="Antoshechkin I.A."/>
            <person name="Orphan V.J."/>
        </authorList>
    </citation>
    <scope>NUCLEOTIDE SEQUENCE</scope>
    <source>
        <strain evidence="3">PM71</strain>
    </source>
</reference>
<evidence type="ECO:0008006" key="4">
    <source>
        <dbReference type="Google" id="ProtNLM"/>
    </source>
</evidence>
<dbReference type="EMBL" id="CP084166">
    <property type="protein sequence ID" value="UJG41283.1"/>
    <property type="molecule type" value="Genomic_DNA"/>
</dbReference>
<dbReference type="Gene3D" id="3.40.50.360">
    <property type="match status" value="1"/>
</dbReference>
<dbReference type="PANTHER" id="PTHR43278">
    <property type="entry name" value="NAD(P)H-DEPENDENT FMN-CONTAINING OXIDOREDUCTASE YWQN-RELATED"/>
    <property type="match status" value="1"/>
</dbReference>
<keyword evidence="2" id="KW-0288">FMN</keyword>
<dbReference type="Proteomes" id="UP001201020">
    <property type="component" value="Chromosome"/>
</dbReference>
<organism evidence="3">
    <name type="scientific">Candidatus Heimdallarchaeum aukensis</name>
    <dbReference type="NCBI Taxonomy" id="2876573"/>
    <lineage>
        <taxon>Archaea</taxon>
        <taxon>Promethearchaeati</taxon>
        <taxon>Candidatus Heimdallarchaeota</taxon>
        <taxon>Candidatus Heimdallarchaeia (ex Rinke et al. 2021) (nom. nud.)</taxon>
        <taxon>Candidatus Heimdallarchaeales</taxon>
        <taxon>Candidatus Heimdallarchaeaceae</taxon>
        <taxon>Candidatus Heimdallarchaeum</taxon>
    </lineage>
</organism>
<evidence type="ECO:0000313" key="3">
    <source>
        <dbReference type="EMBL" id="UJG41283.1"/>
    </source>
</evidence>
<name>A0A9Y1BLM9_9ARCH</name>
<evidence type="ECO:0000256" key="2">
    <source>
        <dbReference type="ARBA" id="ARBA00022643"/>
    </source>
</evidence>
<proteinExistence type="predicted"/>
<gene>
    <name evidence="3" type="ORF">K9W45_02195</name>
</gene>
<evidence type="ECO:0000256" key="1">
    <source>
        <dbReference type="ARBA" id="ARBA00022630"/>
    </source>
</evidence>
<accession>A0A9Y1BLM9</accession>